<evidence type="ECO:0000313" key="2">
    <source>
        <dbReference type="EMBL" id="KKB65132.1"/>
    </source>
</evidence>
<dbReference type="EMBL" id="LAQU01000001">
    <property type="protein sequence ID" value="KKB65132.1"/>
    <property type="molecule type" value="Genomic_DNA"/>
</dbReference>
<comment type="caution">
    <text evidence="2">The sequence shown here is derived from an EMBL/GenBank/DDBJ whole genome shotgun (WGS) entry which is preliminary data.</text>
</comment>
<sequence length="92" mass="9715">MLVLLAAIHWLLGIAFSIVRMRGEARFLILAPQASLGHSRGTANMLTQGAALFAFSLPISLGQQSLPLVYYCAAALIASATLGIGLVFITRS</sequence>
<keyword evidence="1" id="KW-0812">Transmembrane</keyword>
<proteinExistence type="predicted"/>
<keyword evidence="1" id="KW-0472">Membrane</keyword>
<dbReference type="PATRIC" id="fig|28092.6.peg.32"/>
<organism evidence="2 3">
    <name type="scientific">Robbsia andropogonis</name>
    <dbReference type="NCBI Taxonomy" id="28092"/>
    <lineage>
        <taxon>Bacteria</taxon>
        <taxon>Pseudomonadati</taxon>
        <taxon>Pseudomonadota</taxon>
        <taxon>Betaproteobacteria</taxon>
        <taxon>Burkholderiales</taxon>
        <taxon>Burkholderiaceae</taxon>
        <taxon>Robbsia</taxon>
    </lineage>
</organism>
<accession>A0A0F5K6I0</accession>
<evidence type="ECO:0000256" key="1">
    <source>
        <dbReference type="SAM" id="Phobius"/>
    </source>
</evidence>
<feature type="transmembrane region" description="Helical" evidence="1">
    <location>
        <begin position="68"/>
        <end position="89"/>
    </location>
</feature>
<keyword evidence="1" id="KW-1133">Transmembrane helix</keyword>
<gene>
    <name evidence="2" type="ORF">WM40_00130</name>
</gene>
<dbReference type="Proteomes" id="UP000033618">
    <property type="component" value="Unassembled WGS sequence"/>
</dbReference>
<reference evidence="2 3" key="1">
    <citation type="submission" date="2015-03" db="EMBL/GenBank/DDBJ databases">
        <title>Draft Genome Sequence of Burkholderia andropogonis type strain ICMP2807, isolated from Sorghum bicolor.</title>
        <authorList>
            <person name="Lopes-Santos L."/>
            <person name="Castro D.B."/>
            <person name="Ottoboni L.M."/>
            <person name="Park D."/>
            <person name="Weirc B.S."/>
            <person name="Destefano S.A."/>
        </authorList>
    </citation>
    <scope>NUCLEOTIDE SEQUENCE [LARGE SCALE GENOMIC DNA]</scope>
    <source>
        <strain evidence="2 3">ICMP2807</strain>
    </source>
</reference>
<name>A0A0F5K6I0_9BURK</name>
<evidence type="ECO:0000313" key="3">
    <source>
        <dbReference type="Proteomes" id="UP000033618"/>
    </source>
</evidence>
<protein>
    <submittedName>
        <fullName evidence="2">Uncharacterized protein</fullName>
    </submittedName>
</protein>
<keyword evidence="3" id="KW-1185">Reference proteome</keyword>
<dbReference type="AlphaFoldDB" id="A0A0F5K6I0"/>